<keyword evidence="13" id="KW-0675">Receptor</keyword>
<evidence type="ECO:0000256" key="3">
    <source>
        <dbReference type="ARBA" id="ARBA00022553"/>
    </source>
</evidence>
<evidence type="ECO:0000256" key="14">
    <source>
        <dbReference type="ARBA" id="ARBA00023180"/>
    </source>
</evidence>
<dbReference type="Gene3D" id="3.30.200.20">
    <property type="entry name" value="Phosphorylase Kinase, domain 1"/>
    <property type="match status" value="1"/>
</dbReference>
<keyword evidence="4" id="KW-0808">Transferase</keyword>
<feature type="domain" description="Protein kinase" evidence="17">
    <location>
        <begin position="345"/>
        <end position="613"/>
    </location>
</feature>
<comment type="subcellular location">
    <subcellularLocation>
        <location evidence="1">Cell membrane</location>
        <topology evidence="1">Single-pass membrane protein</topology>
    </subcellularLocation>
</comment>
<dbReference type="GO" id="GO:0005886">
    <property type="term" value="C:plasma membrane"/>
    <property type="evidence" value="ECO:0007669"/>
    <property type="project" value="UniProtKB-SubCell"/>
</dbReference>
<sequence>MLRLALLLVLAQTGLGQVVSFGQCPNVTAMDNFEADKYMGKWYELERYFAVFEFGGECVTATYTLNENETITVMNTQTSAITRMQASINGEAKFDGPTNEAKLSVAFSLLPGIPAELYYIRDDLISQHALNFSLLIPPTVNDLYFTWQNIEGQQIAYSIKVKTSNTEAIPKTRLSIPSVGHVPSSSQTFAVNVPCSGAVEAEVHISIIVDIIFAKDKTDNLKILSKKPCLNANVDRSVTVNNLPQFANSSSIFYIAVCSAVLLICVLAILITLYYVKNKKIRTTESGGSAPTTTTTTFLAALPRNSVNASSYGSFRRMPSYSLLDDRSRDLQERITELTIQRCRVRQTSIVLEGTFGRVYQGSYTNEEGIEETVIIKTVAEHASQVQISLLLQEGMAMYSLNHKNILSILRVSIEDHTTPLLLYPYNDNTNLKIFLQKCKVSSEGVHHTLTTQEVVHMALQIIKAMQYLHKKHLLHKDLAARNCVVDDNLTVQIADNALSRDLFPSDYHCLGDNENRPVKWLALESLLHKTFTCASDVWSFGVLLWELTTLAQQPYIEIDPFEMGAYLKDGYRLAQPINCPDELFAVMAYCWAMSSEERPTFNQLHVCLEEFYTQLTKYV</sequence>
<dbReference type="EC" id="2.7.10.1" evidence="2"/>
<evidence type="ECO:0000313" key="20">
    <source>
        <dbReference type="Proteomes" id="UP000030742"/>
    </source>
</evidence>
<evidence type="ECO:0000256" key="15">
    <source>
        <dbReference type="SAM" id="Phobius"/>
    </source>
</evidence>
<keyword evidence="8" id="KW-0418">Kinase</keyword>
<evidence type="ECO:0000256" key="10">
    <source>
        <dbReference type="ARBA" id="ARBA00022989"/>
    </source>
</evidence>
<dbReference type="GO" id="GO:0004714">
    <property type="term" value="F:transmembrane receptor protein tyrosine kinase activity"/>
    <property type="evidence" value="ECO:0007669"/>
    <property type="project" value="UniProtKB-EC"/>
</dbReference>
<keyword evidence="12" id="KW-0829">Tyrosine-protein kinase</keyword>
<keyword evidence="10 15" id="KW-1133">Transmembrane helix</keyword>
<evidence type="ECO:0000313" key="19">
    <source>
        <dbReference type="EMBL" id="ERL84559.1"/>
    </source>
</evidence>
<keyword evidence="3" id="KW-0597">Phosphoprotein</keyword>
<dbReference type="InterPro" id="IPR022272">
    <property type="entry name" value="Lipocalin_CS"/>
</dbReference>
<evidence type="ECO:0000256" key="16">
    <source>
        <dbReference type="SAM" id="SignalP"/>
    </source>
</evidence>
<dbReference type="GO" id="GO:0051897">
    <property type="term" value="P:positive regulation of phosphatidylinositol 3-kinase/protein kinase B signal transduction"/>
    <property type="evidence" value="ECO:0007669"/>
    <property type="project" value="TreeGrafter"/>
</dbReference>
<dbReference type="Pfam" id="PF02019">
    <property type="entry name" value="WIF"/>
    <property type="match status" value="1"/>
</dbReference>
<dbReference type="Pfam" id="PF07714">
    <property type="entry name" value="PK_Tyr_Ser-Thr"/>
    <property type="match status" value="1"/>
</dbReference>
<evidence type="ECO:0000256" key="6">
    <source>
        <dbReference type="ARBA" id="ARBA00022729"/>
    </source>
</evidence>
<evidence type="ECO:0000256" key="5">
    <source>
        <dbReference type="ARBA" id="ARBA00022692"/>
    </source>
</evidence>
<dbReference type="PANTHER" id="PTHR24416:SF349">
    <property type="entry name" value="TYROSINE-PROTEIN KINASE RYK"/>
    <property type="match status" value="1"/>
</dbReference>
<evidence type="ECO:0000256" key="7">
    <source>
        <dbReference type="ARBA" id="ARBA00022741"/>
    </source>
</evidence>
<dbReference type="Gene3D" id="2.60.40.2170">
    <property type="entry name" value="Wnt, WIF domain"/>
    <property type="match status" value="1"/>
</dbReference>
<dbReference type="CDD" id="cd05043">
    <property type="entry name" value="PTK_Ryk"/>
    <property type="match status" value="1"/>
</dbReference>
<proteinExistence type="predicted"/>
<dbReference type="InterPro" id="IPR011009">
    <property type="entry name" value="Kinase-like_dom_sf"/>
</dbReference>
<evidence type="ECO:0000256" key="12">
    <source>
        <dbReference type="ARBA" id="ARBA00023137"/>
    </source>
</evidence>
<feature type="domain" description="WIF" evidence="18">
    <location>
        <begin position="100"/>
        <end position="229"/>
    </location>
</feature>
<accession>U4TSR8</accession>
<evidence type="ECO:0000256" key="13">
    <source>
        <dbReference type="ARBA" id="ARBA00023170"/>
    </source>
</evidence>
<name>U4TSR8_DENPD</name>
<dbReference type="SMART" id="SM00469">
    <property type="entry name" value="WIF"/>
    <property type="match status" value="1"/>
</dbReference>
<dbReference type="GO" id="GO:0005524">
    <property type="term" value="F:ATP binding"/>
    <property type="evidence" value="ECO:0007669"/>
    <property type="project" value="UniProtKB-KW"/>
</dbReference>
<dbReference type="InterPro" id="IPR012674">
    <property type="entry name" value="Calycin"/>
</dbReference>
<evidence type="ECO:0000259" key="18">
    <source>
        <dbReference type="PROSITE" id="PS50814"/>
    </source>
</evidence>
<feature type="transmembrane region" description="Helical" evidence="15">
    <location>
        <begin position="252"/>
        <end position="276"/>
    </location>
</feature>
<dbReference type="SUPFAM" id="SSF56112">
    <property type="entry name" value="Protein kinase-like (PK-like)"/>
    <property type="match status" value="1"/>
</dbReference>
<dbReference type="PRINTS" id="PR00109">
    <property type="entry name" value="TYRKINASE"/>
</dbReference>
<dbReference type="GO" id="GO:0007169">
    <property type="term" value="P:cell surface receptor protein tyrosine kinase signaling pathway"/>
    <property type="evidence" value="ECO:0007669"/>
    <property type="project" value="TreeGrafter"/>
</dbReference>
<dbReference type="Pfam" id="PF08212">
    <property type="entry name" value="Lipocalin_2"/>
    <property type="match status" value="1"/>
</dbReference>
<dbReference type="PANTHER" id="PTHR24416">
    <property type="entry name" value="TYROSINE-PROTEIN KINASE RECEPTOR"/>
    <property type="match status" value="1"/>
</dbReference>
<feature type="signal peptide" evidence="16">
    <location>
        <begin position="1"/>
        <end position="16"/>
    </location>
</feature>
<dbReference type="FunFam" id="3.30.200.20:FF:000502">
    <property type="entry name" value="Tyrosine-protein kinase Drl"/>
    <property type="match status" value="1"/>
</dbReference>
<dbReference type="InterPro" id="IPR008266">
    <property type="entry name" value="Tyr_kinase_AS"/>
</dbReference>
<dbReference type="SUPFAM" id="SSF50814">
    <property type="entry name" value="Lipocalins"/>
    <property type="match status" value="1"/>
</dbReference>
<evidence type="ECO:0000256" key="9">
    <source>
        <dbReference type="ARBA" id="ARBA00022840"/>
    </source>
</evidence>
<dbReference type="InterPro" id="IPR000566">
    <property type="entry name" value="Lipocln_cytosolic_FA-bd_dom"/>
</dbReference>
<dbReference type="PROSITE" id="PS50814">
    <property type="entry name" value="WIF"/>
    <property type="match status" value="1"/>
</dbReference>
<dbReference type="AlphaFoldDB" id="U4TSR8"/>
<dbReference type="InterPro" id="IPR001245">
    <property type="entry name" value="Ser-Thr/Tyr_kinase_cat_dom"/>
</dbReference>
<evidence type="ECO:0000256" key="4">
    <source>
        <dbReference type="ARBA" id="ARBA00022679"/>
    </source>
</evidence>
<dbReference type="GO" id="GO:0010976">
    <property type="term" value="P:positive regulation of neuron projection development"/>
    <property type="evidence" value="ECO:0007669"/>
    <property type="project" value="TreeGrafter"/>
</dbReference>
<dbReference type="Proteomes" id="UP000030742">
    <property type="component" value="Unassembled WGS sequence"/>
</dbReference>
<dbReference type="PROSITE" id="PS50011">
    <property type="entry name" value="PROTEIN_KINASE_DOM"/>
    <property type="match status" value="1"/>
</dbReference>
<dbReference type="InterPro" id="IPR050122">
    <property type="entry name" value="RTK"/>
</dbReference>
<dbReference type="InterPro" id="IPR000719">
    <property type="entry name" value="Prot_kinase_dom"/>
</dbReference>
<dbReference type="PROSITE" id="PS00109">
    <property type="entry name" value="PROTEIN_KINASE_TYR"/>
    <property type="match status" value="1"/>
</dbReference>
<dbReference type="InterPro" id="IPR003306">
    <property type="entry name" value="WIF"/>
</dbReference>
<evidence type="ECO:0000256" key="8">
    <source>
        <dbReference type="ARBA" id="ARBA00022777"/>
    </source>
</evidence>
<dbReference type="OrthoDB" id="535945at2759"/>
<protein>
    <recommendedName>
        <fullName evidence="2">receptor protein-tyrosine kinase</fullName>
        <ecNumber evidence="2">2.7.10.1</ecNumber>
    </recommendedName>
</protein>
<organism evidence="19 20">
    <name type="scientific">Dendroctonus ponderosae</name>
    <name type="common">Mountain pine beetle</name>
    <dbReference type="NCBI Taxonomy" id="77166"/>
    <lineage>
        <taxon>Eukaryota</taxon>
        <taxon>Metazoa</taxon>
        <taxon>Ecdysozoa</taxon>
        <taxon>Arthropoda</taxon>
        <taxon>Hexapoda</taxon>
        <taxon>Insecta</taxon>
        <taxon>Pterygota</taxon>
        <taxon>Neoptera</taxon>
        <taxon>Endopterygota</taxon>
        <taxon>Coleoptera</taxon>
        <taxon>Polyphaga</taxon>
        <taxon>Cucujiformia</taxon>
        <taxon>Curculionidae</taxon>
        <taxon>Scolytinae</taxon>
        <taxon>Dendroctonus</taxon>
    </lineage>
</organism>
<keyword evidence="14" id="KW-0325">Glycoprotein</keyword>
<keyword evidence="6 16" id="KW-0732">Signal</keyword>
<dbReference type="InterPro" id="IPR038677">
    <property type="entry name" value="WIF_sf"/>
</dbReference>
<evidence type="ECO:0000259" key="17">
    <source>
        <dbReference type="PROSITE" id="PS50011"/>
    </source>
</evidence>
<dbReference type="GO" id="GO:0007409">
    <property type="term" value="P:axonogenesis"/>
    <property type="evidence" value="ECO:0007669"/>
    <property type="project" value="TreeGrafter"/>
</dbReference>
<evidence type="ECO:0000256" key="2">
    <source>
        <dbReference type="ARBA" id="ARBA00011902"/>
    </source>
</evidence>
<feature type="chain" id="PRO_5004656043" description="receptor protein-tyrosine kinase" evidence="16">
    <location>
        <begin position="17"/>
        <end position="620"/>
    </location>
</feature>
<keyword evidence="5 15" id="KW-0812">Transmembrane</keyword>
<keyword evidence="7" id="KW-0547">Nucleotide-binding</keyword>
<keyword evidence="9" id="KW-0067">ATP-binding</keyword>
<gene>
    <name evidence="19" type="ORF">D910_01988</name>
</gene>
<evidence type="ECO:0000256" key="11">
    <source>
        <dbReference type="ARBA" id="ARBA00023136"/>
    </source>
</evidence>
<dbReference type="GO" id="GO:0043235">
    <property type="term" value="C:receptor complex"/>
    <property type="evidence" value="ECO:0007669"/>
    <property type="project" value="TreeGrafter"/>
</dbReference>
<dbReference type="Gene3D" id="1.10.510.10">
    <property type="entry name" value="Transferase(Phosphotransferase) domain 1"/>
    <property type="match status" value="1"/>
</dbReference>
<reference evidence="19 20" key="1">
    <citation type="journal article" date="2013" name="Genome Biol.">
        <title>Draft genome of the mountain pine beetle, Dendroctonus ponderosae Hopkins, a major forest pest.</title>
        <authorList>
            <person name="Keeling C.I."/>
            <person name="Yuen M.M."/>
            <person name="Liao N.Y."/>
            <person name="Docking T.R."/>
            <person name="Chan S.K."/>
            <person name="Taylor G.A."/>
            <person name="Palmquist D.L."/>
            <person name="Jackman S.D."/>
            <person name="Nguyen A."/>
            <person name="Li M."/>
            <person name="Henderson H."/>
            <person name="Janes J.K."/>
            <person name="Zhao Y."/>
            <person name="Pandoh P."/>
            <person name="Moore R."/>
            <person name="Sperling F.A."/>
            <person name="Huber D.P."/>
            <person name="Birol I."/>
            <person name="Jones S.J."/>
            <person name="Bohlmann J."/>
        </authorList>
    </citation>
    <scope>NUCLEOTIDE SEQUENCE</scope>
</reference>
<dbReference type="EMBL" id="KB631602">
    <property type="protein sequence ID" value="ERL84559.1"/>
    <property type="molecule type" value="Genomic_DNA"/>
</dbReference>
<dbReference type="FunFam" id="1.10.510.10:FF:000165">
    <property type="entry name" value="Tyrosine-protein kinase RYK"/>
    <property type="match status" value="1"/>
</dbReference>
<dbReference type="PROSITE" id="PS00213">
    <property type="entry name" value="LIPOCALIN"/>
    <property type="match status" value="1"/>
</dbReference>
<evidence type="ECO:0000256" key="1">
    <source>
        <dbReference type="ARBA" id="ARBA00004162"/>
    </source>
</evidence>
<keyword evidence="11 15" id="KW-0472">Membrane</keyword>
<dbReference type="STRING" id="77166.U4TSR8"/>